<dbReference type="EMBL" id="JAAVMX010000008">
    <property type="protein sequence ID" value="KAF4505754.1"/>
    <property type="molecule type" value="Genomic_DNA"/>
</dbReference>
<name>A0A8H4LUN8_9HYPO</name>
<gene>
    <name evidence="1" type="ORF">G6O67_007670</name>
</gene>
<keyword evidence="2" id="KW-1185">Reference proteome</keyword>
<proteinExistence type="predicted"/>
<reference evidence="1 2" key="1">
    <citation type="journal article" date="2020" name="Genome Biol. Evol.">
        <title>A new high-quality draft genome assembly of the Chinese cordyceps Ophiocordyceps sinensis.</title>
        <authorList>
            <person name="Shu R."/>
            <person name="Zhang J."/>
            <person name="Meng Q."/>
            <person name="Zhang H."/>
            <person name="Zhou G."/>
            <person name="Li M."/>
            <person name="Wu P."/>
            <person name="Zhao Y."/>
            <person name="Chen C."/>
            <person name="Qin Q."/>
        </authorList>
    </citation>
    <scope>NUCLEOTIDE SEQUENCE [LARGE SCALE GENOMIC DNA]</scope>
    <source>
        <strain evidence="1 2">IOZ07</strain>
    </source>
</reference>
<dbReference type="Proteomes" id="UP000557566">
    <property type="component" value="Unassembled WGS sequence"/>
</dbReference>
<dbReference type="AlphaFoldDB" id="A0A8H4LUN8"/>
<comment type="caution">
    <text evidence="1">The sequence shown here is derived from an EMBL/GenBank/DDBJ whole genome shotgun (WGS) entry which is preliminary data.</text>
</comment>
<sequence>MATCRMPSRRQALIMALAMAWSDTEPETCSGRTNVSSCPTVAANPGGIVDARPKGMGEEVNDVQAVEMGLMTFRPTRAILVEGDIMSVVSICSQRVSKSPRIVQVGGKQDIWE</sequence>
<accession>A0A8H4LUN8</accession>
<evidence type="ECO:0000313" key="1">
    <source>
        <dbReference type="EMBL" id="KAF4505754.1"/>
    </source>
</evidence>
<organism evidence="1 2">
    <name type="scientific">Ophiocordyceps sinensis</name>
    <dbReference type="NCBI Taxonomy" id="72228"/>
    <lineage>
        <taxon>Eukaryota</taxon>
        <taxon>Fungi</taxon>
        <taxon>Dikarya</taxon>
        <taxon>Ascomycota</taxon>
        <taxon>Pezizomycotina</taxon>
        <taxon>Sordariomycetes</taxon>
        <taxon>Hypocreomycetidae</taxon>
        <taxon>Hypocreales</taxon>
        <taxon>Ophiocordycipitaceae</taxon>
        <taxon>Ophiocordyceps</taxon>
    </lineage>
</organism>
<protein>
    <submittedName>
        <fullName evidence="1">Uncharacterized protein</fullName>
    </submittedName>
</protein>
<evidence type="ECO:0000313" key="2">
    <source>
        <dbReference type="Proteomes" id="UP000557566"/>
    </source>
</evidence>